<comment type="similarity">
    <text evidence="2">Belongs to the bacterial solute-binding protein 5 family.</text>
</comment>
<protein>
    <submittedName>
        <fullName evidence="4">ABC transporter substrate-binding protein</fullName>
    </submittedName>
</protein>
<evidence type="ECO:0000256" key="1">
    <source>
        <dbReference type="ARBA" id="ARBA00004418"/>
    </source>
</evidence>
<dbReference type="PIRSF" id="PIRSF002741">
    <property type="entry name" value="MppA"/>
    <property type="match status" value="1"/>
</dbReference>
<evidence type="ECO:0000256" key="2">
    <source>
        <dbReference type="ARBA" id="ARBA00005695"/>
    </source>
</evidence>
<dbReference type="Gene3D" id="3.10.105.10">
    <property type="entry name" value="Dipeptide-binding Protein, Domain 3"/>
    <property type="match status" value="1"/>
</dbReference>
<evidence type="ECO:0000313" key="4">
    <source>
        <dbReference type="EMBL" id="NHB78462.1"/>
    </source>
</evidence>
<dbReference type="PANTHER" id="PTHR30290">
    <property type="entry name" value="PERIPLASMIC BINDING COMPONENT OF ABC TRANSPORTER"/>
    <property type="match status" value="1"/>
</dbReference>
<reference evidence="4 5" key="1">
    <citation type="journal article" date="2022" name="Microorganisms">
        <title>Genome Sequence and Characterization of a Xanthorhodopsin-Containing, Aerobic Anoxygenic Phototrophic Rhodobacter Species, Isolated from Mesophilic Conditions at Yellowstone National Park.</title>
        <authorList>
            <person name="Kyndt J.A."/>
            <person name="Robertson S."/>
            <person name="Shoffstall I.B."/>
            <person name="Ramaley R.F."/>
            <person name="Meyer T.E."/>
        </authorList>
    </citation>
    <scope>NUCLEOTIDE SEQUENCE [LARGE SCALE GENOMIC DNA]</scope>
    <source>
        <strain evidence="4 5">M37P</strain>
    </source>
</reference>
<feature type="domain" description="Solute-binding protein family 5" evidence="3">
    <location>
        <begin position="29"/>
        <end position="389"/>
    </location>
</feature>
<dbReference type="SUPFAM" id="SSF53850">
    <property type="entry name" value="Periplasmic binding protein-like II"/>
    <property type="match status" value="1"/>
</dbReference>
<dbReference type="Proteomes" id="UP001515660">
    <property type="component" value="Unassembled WGS sequence"/>
</dbReference>
<dbReference type="InterPro" id="IPR039424">
    <property type="entry name" value="SBP_5"/>
</dbReference>
<name>A0ABX0GCH4_9RHOB</name>
<evidence type="ECO:0000313" key="5">
    <source>
        <dbReference type="Proteomes" id="UP001515660"/>
    </source>
</evidence>
<dbReference type="Gene3D" id="3.40.190.10">
    <property type="entry name" value="Periplasmic binding protein-like II"/>
    <property type="match status" value="1"/>
</dbReference>
<dbReference type="PANTHER" id="PTHR30290:SF65">
    <property type="entry name" value="MONOACYL PHOSPHATIDYLINOSITOL TETRAMANNOSIDE-BINDING PROTEIN LPQW-RELATED"/>
    <property type="match status" value="1"/>
</dbReference>
<dbReference type="InterPro" id="IPR030678">
    <property type="entry name" value="Peptide/Ni-bd"/>
</dbReference>
<accession>A0ABX0GCH4</accession>
<keyword evidence="5" id="KW-1185">Reference proteome</keyword>
<dbReference type="InterPro" id="IPR000914">
    <property type="entry name" value="SBP_5_dom"/>
</dbReference>
<dbReference type="Pfam" id="PF00496">
    <property type="entry name" value="SBP_bac_5"/>
    <property type="match status" value="1"/>
</dbReference>
<dbReference type="EMBL" id="JAANHS010000025">
    <property type="protein sequence ID" value="NHB78462.1"/>
    <property type="molecule type" value="Genomic_DNA"/>
</dbReference>
<comment type="subcellular location">
    <subcellularLocation>
        <location evidence="1">Periplasm</location>
    </subcellularLocation>
</comment>
<proteinExistence type="inferred from homology"/>
<evidence type="ECO:0000259" key="3">
    <source>
        <dbReference type="Pfam" id="PF00496"/>
    </source>
</evidence>
<comment type="caution">
    <text evidence="4">The sequence shown here is derived from an EMBL/GenBank/DDBJ whole genome shotgun (WGS) entry which is preliminary data.</text>
</comment>
<gene>
    <name evidence="4" type="ORF">G8O29_17270</name>
</gene>
<sequence length="472" mass="50713">MNPWEDGFWMQEFGQAELLMQFREDGKHHPWLLSALENPEPTRWVMTLREGITFQNGKPVDAPAVLAAIEAAIANSQSAKGAVPEGAAFAVTGPLELTVTTPAPWPELPGVLADEAVFLILDAEAVAAVGEDWGKLVGAGIYTGPYAVTALDDARMEAVAHPGYWQGKPALPGLTVAFVPDANARILAVQNDEADIALYPPLAARPAVDATPGVHFNIGALSTGGFTGYMNLRQGPLADVAVRKAVLRAVDYREIAEDVFRGGLAQATSLYAANLPFALENYRTDPTEAAALLDAAGWVAGPDGMRAKDGAPLSLVLAIYPQQPDLVPLSTAVQAQLARVGIGAEVVSYDGINQALMEPSNRWDIAMVSTGAAGWGRVQSFLDSYLLPGARRNYGGYDNAEVNALVPELATEPDPARRTQILHRIQTILWDEDPYAFSFNIHLGRVIVNDRYACYKPGFALYHVSWQTAPCE</sequence>
<organism evidence="4 5">
    <name type="scientific">Rhodobacter calidifons</name>
    <dbReference type="NCBI Taxonomy" id="2715277"/>
    <lineage>
        <taxon>Bacteria</taxon>
        <taxon>Pseudomonadati</taxon>
        <taxon>Pseudomonadota</taxon>
        <taxon>Alphaproteobacteria</taxon>
        <taxon>Rhodobacterales</taxon>
        <taxon>Rhodobacter group</taxon>
        <taxon>Rhodobacter</taxon>
    </lineage>
</organism>